<comment type="caution">
    <text evidence="4">The sequence shown here is derived from an EMBL/GenBank/DDBJ whole genome shotgun (WGS) entry which is preliminary data.</text>
</comment>
<dbReference type="GO" id="GO:0061630">
    <property type="term" value="F:ubiquitin protein ligase activity"/>
    <property type="evidence" value="ECO:0007669"/>
    <property type="project" value="TreeGrafter"/>
</dbReference>
<dbReference type="PANTHER" id="PTHR24104:SF25">
    <property type="entry name" value="PROTEIN LIN-41"/>
    <property type="match status" value="1"/>
</dbReference>
<dbReference type="GO" id="GO:0043161">
    <property type="term" value="P:proteasome-mediated ubiquitin-dependent protein catabolic process"/>
    <property type="evidence" value="ECO:0007669"/>
    <property type="project" value="TreeGrafter"/>
</dbReference>
<feature type="repeat" description="TPR" evidence="2">
    <location>
        <begin position="199"/>
        <end position="232"/>
    </location>
</feature>
<keyword evidence="2" id="KW-0802">TPR repeat</keyword>
<feature type="repeat" description="NHL" evidence="3">
    <location>
        <begin position="624"/>
        <end position="649"/>
    </location>
</feature>
<dbReference type="InterPro" id="IPR011042">
    <property type="entry name" value="6-blade_b-propeller_TolB-like"/>
</dbReference>
<dbReference type="GO" id="GO:0000209">
    <property type="term" value="P:protein polyubiquitination"/>
    <property type="evidence" value="ECO:0007669"/>
    <property type="project" value="TreeGrafter"/>
</dbReference>
<dbReference type="CDD" id="cd05819">
    <property type="entry name" value="NHL"/>
    <property type="match status" value="1"/>
</dbReference>
<dbReference type="SMART" id="SM00028">
    <property type="entry name" value="TPR"/>
    <property type="match status" value="4"/>
</dbReference>
<dbReference type="Gene3D" id="1.25.40.10">
    <property type="entry name" value="Tetratricopeptide repeat domain"/>
    <property type="match status" value="2"/>
</dbReference>
<dbReference type="Gene3D" id="2.40.10.500">
    <property type="match status" value="1"/>
</dbReference>
<dbReference type="Pfam" id="PF01436">
    <property type="entry name" value="NHL"/>
    <property type="match status" value="2"/>
</dbReference>
<proteinExistence type="predicted"/>
<organism evidence="4 5">
    <name type="scientific">Adineta steineri</name>
    <dbReference type="NCBI Taxonomy" id="433720"/>
    <lineage>
        <taxon>Eukaryota</taxon>
        <taxon>Metazoa</taxon>
        <taxon>Spiralia</taxon>
        <taxon>Gnathifera</taxon>
        <taxon>Rotifera</taxon>
        <taxon>Eurotatoria</taxon>
        <taxon>Bdelloidea</taxon>
        <taxon>Adinetida</taxon>
        <taxon>Adinetidae</taxon>
        <taxon>Adineta</taxon>
    </lineage>
</organism>
<dbReference type="PANTHER" id="PTHR24104">
    <property type="entry name" value="E3 UBIQUITIN-PROTEIN LIGASE NHLRC1-RELATED"/>
    <property type="match status" value="1"/>
</dbReference>
<dbReference type="InterPro" id="IPR019734">
    <property type="entry name" value="TPR_rpt"/>
</dbReference>
<reference evidence="4" key="1">
    <citation type="submission" date="2021-02" db="EMBL/GenBank/DDBJ databases">
        <authorList>
            <person name="Nowell W R."/>
        </authorList>
    </citation>
    <scope>NUCLEOTIDE SEQUENCE</scope>
</reference>
<dbReference type="Pfam" id="PF13181">
    <property type="entry name" value="TPR_8"/>
    <property type="match status" value="1"/>
</dbReference>
<dbReference type="SUPFAM" id="SSF48452">
    <property type="entry name" value="TPR-like"/>
    <property type="match status" value="1"/>
</dbReference>
<dbReference type="EMBL" id="CAJNON010000013">
    <property type="protein sequence ID" value="CAF0777004.1"/>
    <property type="molecule type" value="Genomic_DNA"/>
</dbReference>
<dbReference type="AlphaFoldDB" id="A0A813R4U0"/>
<dbReference type="InterPro" id="IPR050952">
    <property type="entry name" value="TRIM-NHL_E3_ligases"/>
</dbReference>
<feature type="repeat" description="NHL" evidence="3">
    <location>
        <begin position="669"/>
        <end position="705"/>
    </location>
</feature>
<dbReference type="Pfam" id="PF13424">
    <property type="entry name" value="TPR_12"/>
    <property type="match status" value="1"/>
</dbReference>
<evidence type="ECO:0000313" key="5">
    <source>
        <dbReference type="Proteomes" id="UP000663891"/>
    </source>
</evidence>
<dbReference type="GO" id="GO:0008270">
    <property type="term" value="F:zinc ion binding"/>
    <property type="evidence" value="ECO:0007669"/>
    <property type="project" value="UniProtKB-KW"/>
</dbReference>
<evidence type="ECO:0000256" key="1">
    <source>
        <dbReference type="ARBA" id="ARBA00022737"/>
    </source>
</evidence>
<dbReference type="InterPro" id="IPR001258">
    <property type="entry name" value="NHL_repeat"/>
</dbReference>
<feature type="repeat" description="TPR" evidence="2">
    <location>
        <begin position="348"/>
        <end position="381"/>
    </location>
</feature>
<dbReference type="Gene3D" id="2.120.10.30">
    <property type="entry name" value="TolB, C-terminal domain"/>
    <property type="match status" value="2"/>
</dbReference>
<name>A0A813R4U0_9BILA</name>
<evidence type="ECO:0000313" key="4">
    <source>
        <dbReference type="EMBL" id="CAF0777004.1"/>
    </source>
</evidence>
<sequence length="707" mass="80621">MILLKQLYAKHRKSNLDFFLKPETLSCSSSDENDWQSFLLAVLNIDQFISINSFFSTTDDRSTALFLLGDLTTQIDSERVLFEIEADPKIVTTKPFANISKHSDFPDESEVLFMIGSIFRLNSIDHNDDQIWIIKMTLCDDDEHDLKQVLMYMKQQIENEEINLRTLGKLLWKMGKLDLAEKYFNRLLQELPSNDPLLSNLYEDLGELASQTGDYDMSVQWHQKSLAIKNKNQLTVNPTIKKTNNSIGNKHSNFPDESEVLFMIGSIFHLNNISRNGDQIWIIKMTLCNDDEHDLQQVFMYMKRQIESGEMHLRILGNILWEMGKFDLAQKYFTRSLEKLSPNDPLHISLYEDLGKVASQRGDYDMSMEWRQKLLTFKEENPLATNVSTNKTNNSIGQSFLVNHINNNTKWKQDGITIAGGNGQGNQLNQLFQPQGIYVDDDDHQTIYIADSDNHRIVEWKYGAKNGEIVAGGNGEGNRSDQLQYPRDVIADKKSDSLIICDSGNRRVVRWSRQNGKNGETIISNIHCDALTMDKNGDLYVSDSKKNEIRRWKQGEKEGTIVAGGNGKGKHLNQLNWSTYIFVDKDHSIFVSDHGNHRVMRWMKGAKEGIVVAGGNDKGYSLTQLSNPEGVIVDHLGNVYVADWGNHRIMRWCAGSKEGSIVVGGNGTGKQPNQLHYPMGLSFDVEGNLYVADQYNHRIQKFEIDLN</sequence>
<dbReference type="PROSITE" id="PS50005">
    <property type="entry name" value="TPR"/>
    <property type="match status" value="3"/>
</dbReference>
<dbReference type="InterPro" id="IPR011990">
    <property type="entry name" value="TPR-like_helical_dom_sf"/>
</dbReference>
<dbReference type="SUPFAM" id="SSF101898">
    <property type="entry name" value="NHL repeat"/>
    <property type="match status" value="1"/>
</dbReference>
<protein>
    <submittedName>
        <fullName evidence="4">Uncharacterized protein</fullName>
    </submittedName>
</protein>
<accession>A0A813R4U0</accession>
<gene>
    <name evidence="4" type="ORF">VCS650_LOCUS2708</name>
</gene>
<dbReference type="PROSITE" id="PS51125">
    <property type="entry name" value="NHL"/>
    <property type="match status" value="2"/>
</dbReference>
<keyword evidence="1" id="KW-0677">Repeat</keyword>
<dbReference type="Gene3D" id="3.90.176.10">
    <property type="entry name" value="Toxin ADP-ribosyltransferase, Chain A, domain 1"/>
    <property type="match status" value="1"/>
</dbReference>
<dbReference type="Proteomes" id="UP000663891">
    <property type="component" value="Unassembled WGS sequence"/>
</dbReference>
<evidence type="ECO:0000256" key="3">
    <source>
        <dbReference type="PROSITE-ProRule" id="PRU00504"/>
    </source>
</evidence>
<feature type="repeat" description="TPR" evidence="2">
    <location>
        <begin position="161"/>
        <end position="194"/>
    </location>
</feature>
<evidence type="ECO:0000256" key="2">
    <source>
        <dbReference type="PROSITE-ProRule" id="PRU00339"/>
    </source>
</evidence>
<dbReference type="SUPFAM" id="SSF56399">
    <property type="entry name" value="ADP-ribosylation"/>
    <property type="match status" value="1"/>
</dbReference>